<dbReference type="AlphaFoldDB" id="A0A175W223"/>
<gene>
    <name evidence="2" type="ORF">MMYC01_203155</name>
</gene>
<evidence type="ECO:0000256" key="1">
    <source>
        <dbReference type="SAM" id="MobiDB-lite"/>
    </source>
</evidence>
<feature type="compositionally biased region" description="Polar residues" evidence="1">
    <location>
        <begin position="28"/>
        <end position="40"/>
    </location>
</feature>
<dbReference type="Proteomes" id="UP000078237">
    <property type="component" value="Unassembled WGS sequence"/>
</dbReference>
<evidence type="ECO:0000313" key="2">
    <source>
        <dbReference type="EMBL" id="KXX77703.1"/>
    </source>
</evidence>
<feature type="region of interest" description="Disordered" evidence="1">
    <location>
        <begin position="15"/>
        <end position="49"/>
    </location>
</feature>
<evidence type="ECO:0000313" key="3">
    <source>
        <dbReference type="Proteomes" id="UP000078237"/>
    </source>
</evidence>
<protein>
    <submittedName>
        <fullName evidence="2">Uncharacterized protein</fullName>
    </submittedName>
</protein>
<accession>A0A175W223</accession>
<reference evidence="2 3" key="1">
    <citation type="journal article" date="2016" name="Genome Announc.">
        <title>Genome Sequence of Madurella mycetomatis mm55, Isolated from a Human Mycetoma Case in Sudan.</title>
        <authorList>
            <person name="Smit S."/>
            <person name="Derks M.F."/>
            <person name="Bervoets S."/>
            <person name="Fahal A."/>
            <person name="van Leeuwen W."/>
            <person name="van Belkum A."/>
            <person name="van de Sande W.W."/>
        </authorList>
    </citation>
    <scope>NUCLEOTIDE SEQUENCE [LARGE SCALE GENOMIC DNA]</scope>
    <source>
        <strain evidence="3">mm55</strain>
    </source>
</reference>
<sequence length="150" mass="16835">MDPSEPTDNLLLCLNLSDSEPEEAADPTSASNNTTSQNEPSRAERTALSEETFQTLKQTYRPKLENGNIHNTISLPLIPSPEPLPKPSAQELLHAAEELYFFRRYREAATFVDGVFDGSGTGEARLDGETKRLLRYYRGRCLERLEETTS</sequence>
<dbReference type="OrthoDB" id="3938544at2759"/>
<dbReference type="VEuPathDB" id="FungiDB:MMYC01_203155"/>
<keyword evidence="3" id="KW-1185">Reference proteome</keyword>
<proteinExistence type="predicted"/>
<comment type="caution">
    <text evidence="2">The sequence shown here is derived from an EMBL/GenBank/DDBJ whole genome shotgun (WGS) entry which is preliminary data.</text>
</comment>
<dbReference type="EMBL" id="LCTW02000149">
    <property type="protein sequence ID" value="KXX77703.1"/>
    <property type="molecule type" value="Genomic_DNA"/>
</dbReference>
<organism evidence="2 3">
    <name type="scientific">Madurella mycetomatis</name>
    <dbReference type="NCBI Taxonomy" id="100816"/>
    <lineage>
        <taxon>Eukaryota</taxon>
        <taxon>Fungi</taxon>
        <taxon>Dikarya</taxon>
        <taxon>Ascomycota</taxon>
        <taxon>Pezizomycotina</taxon>
        <taxon>Sordariomycetes</taxon>
        <taxon>Sordariomycetidae</taxon>
        <taxon>Sordariales</taxon>
        <taxon>Sordariales incertae sedis</taxon>
        <taxon>Madurella</taxon>
    </lineage>
</organism>
<name>A0A175W223_9PEZI</name>